<reference evidence="3" key="1">
    <citation type="submission" date="2019-11" db="EMBL/GenBank/DDBJ databases">
        <title>Leishmania tarentolae CDS.</title>
        <authorList>
            <person name="Goto Y."/>
            <person name="Yamagishi J."/>
        </authorList>
    </citation>
    <scope>NUCLEOTIDE SEQUENCE [LARGE SCALE GENOMIC DNA]</scope>
    <source>
        <strain evidence="3">Parrot Tar II</strain>
    </source>
</reference>
<dbReference type="VEuPathDB" id="TriTrypDB:LtaPh_2623400"/>
<dbReference type="AlphaFoldDB" id="A0A640KJ41"/>
<name>A0A640KJ41_LEITA</name>
<feature type="region of interest" description="Disordered" evidence="1">
    <location>
        <begin position="92"/>
        <end position="123"/>
    </location>
</feature>
<evidence type="ECO:0000313" key="4">
    <source>
        <dbReference type="Proteomes" id="UP000419144"/>
    </source>
</evidence>
<feature type="transmembrane region" description="Helical" evidence="2">
    <location>
        <begin position="20"/>
        <end position="41"/>
    </location>
</feature>
<dbReference type="Proteomes" id="UP000419144">
    <property type="component" value="Unassembled WGS sequence"/>
</dbReference>
<protein>
    <submittedName>
        <fullName evidence="3">Unspecified product</fullName>
    </submittedName>
</protein>
<sequence length="123" mass="12790">MLDPTKISAAVLGYAPEFVLARFSSVIMGIIVAYGVLLFFLGHPPFFQRLGELALTMTLGYWGARATRYGIMRIVHLMEGIPLESAAAVAAPEGASGPDSTPGAAPSPRPLAGAASCGSRVLD</sequence>
<gene>
    <name evidence="3" type="ORF">LtaPh_2623400</name>
</gene>
<evidence type="ECO:0000256" key="1">
    <source>
        <dbReference type="SAM" id="MobiDB-lite"/>
    </source>
</evidence>
<proteinExistence type="predicted"/>
<accession>A0A640KJ41</accession>
<comment type="caution">
    <text evidence="3">The sequence shown here is derived from an EMBL/GenBank/DDBJ whole genome shotgun (WGS) entry which is preliminary data.</text>
</comment>
<keyword evidence="2" id="KW-0472">Membrane</keyword>
<organism evidence="3 4">
    <name type="scientific">Leishmania tarentolae</name>
    <name type="common">Sauroleishmania tarentolae</name>
    <dbReference type="NCBI Taxonomy" id="5689"/>
    <lineage>
        <taxon>Eukaryota</taxon>
        <taxon>Discoba</taxon>
        <taxon>Euglenozoa</taxon>
        <taxon>Kinetoplastea</taxon>
        <taxon>Metakinetoplastina</taxon>
        <taxon>Trypanosomatida</taxon>
        <taxon>Trypanosomatidae</taxon>
        <taxon>Leishmaniinae</taxon>
        <taxon>Leishmania</taxon>
        <taxon>lizard Leishmania</taxon>
    </lineage>
</organism>
<keyword evidence="4" id="KW-1185">Reference proteome</keyword>
<dbReference type="OrthoDB" id="267289at2759"/>
<dbReference type="EMBL" id="BLBS01000036">
    <property type="protein sequence ID" value="GET89583.1"/>
    <property type="molecule type" value="Genomic_DNA"/>
</dbReference>
<keyword evidence="2" id="KW-1133">Transmembrane helix</keyword>
<evidence type="ECO:0000256" key="2">
    <source>
        <dbReference type="SAM" id="Phobius"/>
    </source>
</evidence>
<evidence type="ECO:0000313" key="3">
    <source>
        <dbReference type="EMBL" id="GET89583.1"/>
    </source>
</evidence>
<keyword evidence="2" id="KW-0812">Transmembrane</keyword>